<dbReference type="NCBIfam" id="TIGR00886">
    <property type="entry name" value="2A0108"/>
    <property type="match status" value="1"/>
</dbReference>
<dbReference type="InterPro" id="IPR036259">
    <property type="entry name" value="MFS_trans_sf"/>
</dbReference>
<dbReference type="AlphaFoldDB" id="A0AAD9WDT7"/>
<comment type="caution">
    <text evidence="10">The sequence shown here is derived from an EMBL/GenBank/DDBJ whole genome shotgun (WGS) entry which is preliminary data.</text>
</comment>
<dbReference type="FunFam" id="1.20.1250.20:FF:000382">
    <property type="entry name" value="Nitrate transporter CrnA"/>
    <property type="match status" value="1"/>
</dbReference>
<evidence type="ECO:0000259" key="9">
    <source>
        <dbReference type="PROSITE" id="PS50850"/>
    </source>
</evidence>
<keyword evidence="8" id="KW-1003">Cell membrane</keyword>
<feature type="transmembrane region" description="Helical" evidence="8">
    <location>
        <begin position="401"/>
        <end position="420"/>
    </location>
</feature>
<dbReference type="InterPro" id="IPR044772">
    <property type="entry name" value="NO3_transporter"/>
</dbReference>
<feature type="transmembrane region" description="Helical" evidence="8">
    <location>
        <begin position="202"/>
        <end position="221"/>
    </location>
</feature>
<proteinExistence type="inferred from homology"/>
<gene>
    <name evidence="10" type="ORF">QTJ16_003668</name>
</gene>
<sequence length="519" mass="56150">MGFKVQTLWQAPEINPVNGKARYIPILNPFDKYGRVFFFAWFGFMIAFLSWYAFPPLLPITIKKDLHLTQNEIANSNIIALTATLIVRLIAGPACDMFGPRVTFAACLLLGAIPTALAGTVSSPVGLYVIRFFIGILGGSFVPCQVWSTGFFDKNVVGTSNALTAGWGNAGGGITYFIMPAIYDSLHLDRHLAPHVAWRVTFIVPFILITSVAICLFVLCHDTPTGKWSERHNAVQRNLQARGFSGGVVSVPGAITDRTASENSSPTTSPEEKLLDEEAGVARAKHGSMNNKATMGDQDMVETARGEVIEKPSVKEAMAVVFSLQTAVVAFCYFCSFGAELSINSILGTYYLKNFPKLLQTGSGRWAAMFGLLNVVFRPLGGLVADTLFLRTNRSLWSKKIWLHTLGIITGVFLIAIGLLDSHSQAKMFGLVAGMAFFLEAGNGANFALVPHIHPHANGIISGITGACGNLGGILFAIIFRYEGKDFGKTFWVIGVITIGIHLALSWIKPIPNGQIGGR</sequence>
<keyword evidence="4 8" id="KW-0812">Transmembrane</keyword>
<dbReference type="CDD" id="cd17341">
    <property type="entry name" value="MFS_NRT2_like"/>
    <property type="match status" value="1"/>
</dbReference>
<organism evidence="10 11">
    <name type="scientific">Diplocarpon rosae</name>
    <dbReference type="NCBI Taxonomy" id="946125"/>
    <lineage>
        <taxon>Eukaryota</taxon>
        <taxon>Fungi</taxon>
        <taxon>Dikarya</taxon>
        <taxon>Ascomycota</taxon>
        <taxon>Pezizomycotina</taxon>
        <taxon>Leotiomycetes</taxon>
        <taxon>Helotiales</taxon>
        <taxon>Drepanopezizaceae</taxon>
        <taxon>Diplocarpon</taxon>
    </lineage>
</organism>
<feature type="transmembrane region" description="Helical" evidence="8">
    <location>
        <begin position="162"/>
        <end position="182"/>
    </location>
</feature>
<feature type="transmembrane region" description="Helical" evidence="8">
    <location>
        <begin position="491"/>
        <end position="508"/>
    </location>
</feature>
<feature type="transmembrane region" description="Helical" evidence="8">
    <location>
        <begin position="36"/>
        <end position="54"/>
    </location>
</feature>
<evidence type="ECO:0000313" key="11">
    <source>
        <dbReference type="Proteomes" id="UP001285354"/>
    </source>
</evidence>
<evidence type="ECO:0000256" key="3">
    <source>
        <dbReference type="ARBA" id="ARBA00022448"/>
    </source>
</evidence>
<dbReference type="GO" id="GO:0015112">
    <property type="term" value="F:nitrate transmembrane transporter activity"/>
    <property type="evidence" value="ECO:0007669"/>
    <property type="project" value="UniProtKB-UniRule"/>
</dbReference>
<feature type="transmembrane region" description="Helical" evidence="8">
    <location>
        <begin position="319"/>
        <end position="346"/>
    </location>
</feature>
<dbReference type="GO" id="GO:0015113">
    <property type="term" value="F:nitrite transmembrane transporter activity"/>
    <property type="evidence" value="ECO:0007669"/>
    <property type="project" value="InterPro"/>
</dbReference>
<dbReference type="InterPro" id="IPR004737">
    <property type="entry name" value="NO3_transporter_NarK/NarU-like"/>
</dbReference>
<name>A0AAD9WDT7_9HELO</name>
<dbReference type="Gene3D" id="1.20.1250.20">
    <property type="entry name" value="MFS general substrate transporter like domains"/>
    <property type="match status" value="2"/>
</dbReference>
<keyword evidence="11" id="KW-1185">Reference proteome</keyword>
<dbReference type="PROSITE" id="PS50850">
    <property type="entry name" value="MFS"/>
    <property type="match status" value="1"/>
</dbReference>
<protein>
    <recommendedName>
        <fullName evidence="8">Nitrate/nitrite transporter</fullName>
    </recommendedName>
</protein>
<evidence type="ECO:0000313" key="10">
    <source>
        <dbReference type="EMBL" id="KAK2626493.1"/>
    </source>
</evidence>
<reference evidence="10" key="1">
    <citation type="submission" date="2023-06" db="EMBL/GenBank/DDBJ databases">
        <title>Draft genome of Marssonina rosae.</title>
        <authorList>
            <person name="Cheng Q."/>
        </authorList>
    </citation>
    <scope>NUCLEOTIDE SEQUENCE</scope>
    <source>
        <strain evidence="10">R4</strain>
    </source>
</reference>
<keyword evidence="5 8" id="KW-1133">Transmembrane helix</keyword>
<dbReference type="EMBL" id="JAUBYV010000005">
    <property type="protein sequence ID" value="KAK2626493.1"/>
    <property type="molecule type" value="Genomic_DNA"/>
</dbReference>
<feature type="transmembrane region" description="Helical" evidence="8">
    <location>
        <begin position="74"/>
        <end position="91"/>
    </location>
</feature>
<dbReference type="SUPFAM" id="SSF103473">
    <property type="entry name" value="MFS general substrate transporter"/>
    <property type="match status" value="1"/>
</dbReference>
<dbReference type="GO" id="GO:0005886">
    <property type="term" value="C:plasma membrane"/>
    <property type="evidence" value="ECO:0007669"/>
    <property type="project" value="UniProtKB-SubCell"/>
</dbReference>
<comment type="subcellular location">
    <subcellularLocation>
        <location evidence="8">Cell membrane</location>
        <topology evidence="8">Multi-pass membrane protein</topology>
    </subcellularLocation>
    <subcellularLocation>
        <location evidence="1">Membrane</location>
        <topology evidence="1">Multi-pass membrane protein</topology>
    </subcellularLocation>
</comment>
<evidence type="ECO:0000256" key="4">
    <source>
        <dbReference type="ARBA" id="ARBA00022692"/>
    </source>
</evidence>
<accession>A0AAD9WDT7</accession>
<dbReference type="PANTHER" id="PTHR23515">
    <property type="entry name" value="HIGH-AFFINITY NITRATE TRANSPORTER 2.3"/>
    <property type="match status" value="1"/>
</dbReference>
<feature type="transmembrane region" description="Helical" evidence="8">
    <location>
        <begin position="366"/>
        <end position="389"/>
    </location>
</feature>
<feature type="transmembrane region" description="Helical" evidence="8">
    <location>
        <begin position="460"/>
        <end position="479"/>
    </location>
</feature>
<evidence type="ECO:0000256" key="7">
    <source>
        <dbReference type="ARBA" id="ARBA00023136"/>
    </source>
</evidence>
<evidence type="ECO:0000256" key="2">
    <source>
        <dbReference type="ARBA" id="ARBA00008432"/>
    </source>
</evidence>
<keyword evidence="6 8" id="KW-0534">Nitrate assimilation</keyword>
<evidence type="ECO:0000256" key="6">
    <source>
        <dbReference type="ARBA" id="ARBA00023063"/>
    </source>
</evidence>
<keyword evidence="7 8" id="KW-0472">Membrane</keyword>
<dbReference type="Pfam" id="PF07690">
    <property type="entry name" value="MFS_1"/>
    <property type="match status" value="1"/>
</dbReference>
<evidence type="ECO:0000256" key="1">
    <source>
        <dbReference type="ARBA" id="ARBA00004141"/>
    </source>
</evidence>
<feature type="domain" description="Major facilitator superfamily (MFS) profile" evidence="9">
    <location>
        <begin position="36"/>
        <end position="513"/>
    </location>
</feature>
<feature type="transmembrane region" description="Helical" evidence="8">
    <location>
        <begin position="128"/>
        <end position="150"/>
    </location>
</feature>
<dbReference type="Proteomes" id="UP001285354">
    <property type="component" value="Unassembled WGS sequence"/>
</dbReference>
<evidence type="ECO:0000256" key="5">
    <source>
        <dbReference type="ARBA" id="ARBA00022989"/>
    </source>
</evidence>
<dbReference type="InterPro" id="IPR011701">
    <property type="entry name" value="MFS"/>
</dbReference>
<evidence type="ECO:0000256" key="8">
    <source>
        <dbReference type="RuleBase" id="RU366033"/>
    </source>
</evidence>
<feature type="transmembrane region" description="Helical" evidence="8">
    <location>
        <begin position="426"/>
        <end position="448"/>
    </location>
</feature>
<feature type="transmembrane region" description="Helical" evidence="8">
    <location>
        <begin position="103"/>
        <end position="122"/>
    </location>
</feature>
<dbReference type="InterPro" id="IPR020846">
    <property type="entry name" value="MFS_dom"/>
</dbReference>
<keyword evidence="3 8" id="KW-0813">Transport</keyword>
<comment type="similarity">
    <text evidence="2 8">Belongs to the major facilitator superfamily. Nitrate/nitrite porter (TC 2.A.1.8) family.</text>
</comment>
<dbReference type="GO" id="GO:0042128">
    <property type="term" value="P:nitrate assimilation"/>
    <property type="evidence" value="ECO:0007669"/>
    <property type="project" value="UniProtKB-UniRule"/>
</dbReference>